<evidence type="ECO:0000313" key="8">
    <source>
        <dbReference type="EMBL" id="MCA9756546.1"/>
    </source>
</evidence>
<dbReference type="PROSITE" id="PS50045">
    <property type="entry name" value="SIGMA54_INTERACT_4"/>
    <property type="match status" value="1"/>
</dbReference>
<dbReference type="InterPro" id="IPR009057">
    <property type="entry name" value="Homeodomain-like_sf"/>
</dbReference>
<dbReference type="SUPFAM" id="SSF52172">
    <property type="entry name" value="CheY-like"/>
    <property type="match status" value="1"/>
</dbReference>
<feature type="domain" description="Sigma-54 factor interaction" evidence="6">
    <location>
        <begin position="142"/>
        <end position="370"/>
    </location>
</feature>
<dbReference type="CDD" id="cd00009">
    <property type="entry name" value="AAA"/>
    <property type="match status" value="1"/>
</dbReference>
<dbReference type="GO" id="GO:0000160">
    <property type="term" value="P:phosphorelay signal transduction system"/>
    <property type="evidence" value="ECO:0007669"/>
    <property type="project" value="InterPro"/>
</dbReference>
<evidence type="ECO:0000256" key="4">
    <source>
        <dbReference type="ARBA" id="ARBA00023163"/>
    </source>
</evidence>
<gene>
    <name evidence="8" type="ORF">KDA27_12145</name>
</gene>
<name>A0A956SDL9_UNCEI</name>
<dbReference type="PROSITE" id="PS00688">
    <property type="entry name" value="SIGMA54_INTERACT_3"/>
    <property type="match status" value="1"/>
</dbReference>
<dbReference type="GO" id="GO:0043565">
    <property type="term" value="F:sequence-specific DNA binding"/>
    <property type="evidence" value="ECO:0007669"/>
    <property type="project" value="InterPro"/>
</dbReference>
<evidence type="ECO:0000256" key="1">
    <source>
        <dbReference type="ARBA" id="ARBA00022741"/>
    </source>
</evidence>
<dbReference type="SUPFAM" id="SSF46689">
    <property type="entry name" value="Homeodomain-like"/>
    <property type="match status" value="1"/>
</dbReference>
<keyword evidence="2" id="KW-0067">ATP-binding</keyword>
<dbReference type="PROSITE" id="PS50110">
    <property type="entry name" value="RESPONSE_REGULATORY"/>
    <property type="match status" value="1"/>
</dbReference>
<dbReference type="EMBL" id="JAGQHS010000057">
    <property type="protein sequence ID" value="MCA9756546.1"/>
    <property type="molecule type" value="Genomic_DNA"/>
</dbReference>
<dbReference type="InterPro" id="IPR058031">
    <property type="entry name" value="AAA_lid_NorR"/>
</dbReference>
<dbReference type="PROSITE" id="PS00675">
    <property type="entry name" value="SIGMA54_INTERACT_1"/>
    <property type="match status" value="1"/>
</dbReference>
<dbReference type="GO" id="GO:0005524">
    <property type="term" value="F:ATP binding"/>
    <property type="evidence" value="ECO:0007669"/>
    <property type="project" value="UniProtKB-KW"/>
</dbReference>
<comment type="caution">
    <text evidence="8">The sequence shown here is derived from an EMBL/GenBank/DDBJ whole genome shotgun (WGS) entry which is preliminary data.</text>
</comment>
<dbReference type="InterPro" id="IPR025662">
    <property type="entry name" value="Sigma_54_int_dom_ATP-bd_1"/>
</dbReference>
<dbReference type="Pfam" id="PF00158">
    <property type="entry name" value="Sigma54_activat"/>
    <property type="match status" value="1"/>
</dbReference>
<evidence type="ECO:0000259" key="6">
    <source>
        <dbReference type="PROSITE" id="PS50045"/>
    </source>
</evidence>
<proteinExistence type="predicted"/>
<keyword evidence="3" id="KW-0805">Transcription regulation</keyword>
<keyword evidence="5" id="KW-0597">Phosphoprotein</keyword>
<feature type="domain" description="Response regulatory" evidence="7">
    <location>
        <begin position="3"/>
        <end position="117"/>
    </location>
</feature>
<dbReference type="Pfam" id="PF25601">
    <property type="entry name" value="AAA_lid_14"/>
    <property type="match status" value="1"/>
</dbReference>
<dbReference type="Pfam" id="PF00072">
    <property type="entry name" value="Response_reg"/>
    <property type="match status" value="1"/>
</dbReference>
<dbReference type="Pfam" id="PF02954">
    <property type="entry name" value="HTH_8"/>
    <property type="match status" value="1"/>
</dbReference>
<dbReference type="InterPro" id="IPR002078">
    <property type="entry name" value="Sigma_54_int"/>
</dbReference>
<dbReference type="SMART" id="SM00448">
    <property type="entry name" value="REC"/>
    <property type="match status" value="1"/>
</dbReference>
<dbReference type="Gene3D" id="3.40.50.2300">
    <property type="match status" value="1"/>
</dbReference>
<dbReference type="Gene3D" id="3.40.50.300">
    <property type="entry name" value="P-loop containing nucleotide triphosphate hydrolases"/>
    <property type="match status" value="1"/>
</dbReference>
<dbReference type="InterPro" id="IPR027417">
    <property type="entry name" value="P-loop_NTPase"/>
</dbReference>
<dbReference type="InterPro" id="IPR003593">
    <property type="entry name" value="AAA+_ATPase"/>
</dbReference>
<dbReference type="InterPro" id="IPR025944">
    <property type="entry name" value="Sigma_54_int_dom_CS"/>
</dbReference>
<dbReference type="InterPro" id="IPR001789">
    <property type="entry name" value="Sig_transdc_resp-reg_receiver"/>
</dbReference>
<dbReference type="SMART" id="SM00382">
    <property type="entry name" value="AAA"/>
    <property type="match status" value="1"/>
</dbReference>
<dbReference type="InterPro" id="IPR011006">
    <property type="entry name" value="CheY-like_superfamily"/>
</dbReference>
<reference evidence="8" key="1">
    <citation type="submission" date="2020-04" db="EMBL/GenBank/DDBJ databases">
        <authorList>
            <person name="Zhang T."/>
        </authorList>
    </citation>
    <scope>NUCLEOTIDE SEQUENCE</scope>
    <source>
        <strain evidence="8">HKST-UBA02</strain>
    </source>
</reference>
<evidence type="ECO:0000256" key="3">
    <source>
        <dbReference type="ARBA" id="ARBA00023015"/>
    </source>
</evidence>
<evidence type="ECO:0000313" key="9">
    <source>
        <dbReference type="Proteomes" id="UP000739538"/>
    </source>
</evidence>
<dbReference type="FunFam" id="3.40.50.300:FF:000006">
    <property type="entry name" value="DNA-binding transcriptional regulator NtrC"/>
    <property type="match status" value="1"/>
</dbReference>
<evidence type="ECO:0000256" key="2">
    <source>
        <dbReference type="ARBA" id="ARBA00022840"/>
    </source>
</evidence>
<reference evidence="8" key="2">
    <citation type="journal article" date="2021" name="Microbiome">
        <title>Successional dynamics and alternative stable states in a saline activated sludge microbial community over 9 years.</title>
        <authorList>
            <person name="Wang Y."/>
            <person name="Ye J."/>
            <person name="Ju F."/>
            <person name="Liu L."/>
            <person name="Boyd J.A."/>
            <person name="Deng Y."/>
            <person name="Parks D.H."/>
            <person name="Jiang X."/>
            <person name="Yin X."/>
            <person name="Woodcroft B.J."/>
            <person name="Tyson G.W."/>
            <person name="Hugenholtz P."/>
            <person name="Polz M.F."/>
            <person name="Zhang T."/>
        </authorList>
    </citation>
    <scope>NUCLEOTIDE SEQUENCE</scope>
    <source>
        <strain evidence="8">HKST-UBA02</strain>
    </source>
</reference>
<evidence type="ECO:0000256" key="5">
    <source>
        <dbReference type="PROSITE-ProRule" id="PRU00169"/>
    </source>
</evidence>
<keyword evidence="1" id="KW-0547">Nucleotide-binding</keyword>
<organism evidence="8 9">
    <name type="scientific">Eiseniibacteriota bacterium</name>
    <dbReference type="NCBI Taxonomy" id="2212470"/>
    <lineage>
        <taxon>Bacteria</taxon>
        <taxon>Candidatus Eiseniibacteriota</taxon>
    </lineage>
</organism>
<protein>
    <submittedName>
        <fullName evidence="8">Sigma-54-dependent Fis family transcriptional regulator</fullName>
    </submittedName>
</protein>
<dbReference type="SUPFAM" id="SSF52540">
    <property type="entry name" value="P-loop containing nucleoside triphosphate hydrolases"/>
    <property type="match status" value="1"/>
</dbReference>
<dbReference type="PANTHER" id="PTHR32071">
    <property type="entry name" value="TRANSCRIPTIONAL REGULATORY PROTEIN"/>
    <property type="match status" value="1"/>
</dbReference>
<accession>A0A956SDL9</accession>
<dbReference type="Gene3D" id="1.10.10.60">
    <property type="entry name" value="Homeodomain-like"/>
    <property type="match status" value="1"/>
</dbReference>
<sequence length="464" mass="51061">MSRILVIDDDRALARSLQIHLGADHHDVRVCHNLADGWSLFSDAPDDIVFLDLKLPDGDGRTLLSRMLAHEPRTRVIMISGHQDMHATIDAMRTGAFDYIRKPLDLDQILTTLGKAEQSLESKEKPRVDETVEEMRHHPREIVGRSGAIVDLLKQIAVLSESRVTVLIQGETGSGKELVARALHESAGPSGPFVAVNCAGIVPTLLESELFGHERGAFTGASARKTGKLEVAGKGTIFFDEVGDLNLDLQAKLLRALQEAEFERVGGTESIPLRARVIAATHRDLDALVTAGEFRSDLYFRLAVVKLSVPPLRERKEDIPLLAEYLISRIAEQLGRDPVHLSRDALDELTAQSWPGNVRQLENVLTRAVALHRGNLIEAADIPVDTAPEAPDSVVGTRGAGNSNTPILTLREAERQHIESALFRLDWNITRTADALEISPTTLRKKISDYGLERDVAEPPDQSR</sequence>
<evidence type="ECO:0000259" key="7">
    <source>
        <dbReference type="PROSITE" id="PS50110"/>
    </source>
</evidence>
<dbReference type="Proteomes" id="UP000739538">
    <property type="component" value="Unassembled WGS sequence"/>
</dbReference>
<feature type="modified residue" description="4-aspartylphosphate" evidence="5">
    <location>
        <position position="52"/>
    </location>
</feature>
<dbReference type="Gene3D" id="1.10.8.60">
    <property type="match status" value="1"/>
</dbReference>
<dbReference type="InterPro" id="IPR002197">
    <property type="entry name" value="HTH_Fis"/>
</dbReference>
<dbReference type="AlphaFoldDB" id="A0A956SDL9"/>
<dbReference type="PRINTS" id="PR01590">
    <property type="entry name" value="HTHFIS"/>
</dbReference>
<dbReference type="GO" id="GO:0006355">
    <property type="term" value="P:regulation of DNA-templated transcription"/>
    <property type="evidence" value="ECO:0007669"/>
    <property type="project" value="InterPro"/>
</dbReference>
<keyword evidence="4" id="KW-0804">Transcription</keyword>